<reference evidence="7 8" key="1">
    <citation type="submission" date="2019-11" db="EMBL/GenBank/DDBJ databases">
        <title>Genome sequence of Moorella glycerini DSM11254.</title>
        <authorList>
            <person name="Poehlein A."/>
            <person name="Boeer T."/>
            <person name="Daniel R."/>
        </authorList>
    </citation>
    <scope>NUCLEOTIDE SEQUENCE [LARGE SCALE GENOMIC DNA]</scope>
    <source>
        <strain evidence="7 8">DSM 11254</strain>
    </source>
</reference>
<dbReference type="InterPro" id="IPR043129">
    <property type="entry name" value="ATPase_NBD"/>
</dbReference>
<feature type="domain" description="Carbohydrate kinase FGGY C-terminal" evidence="6">
    <location>
        <begin position="287"/>
        <end position="432"/>
    </location>
</feature>
<sequence>MGASYFLGIDTGTSGSKGVLVDLKGRIISSYTTRHTLLQPQPGWAEHDPETHWWGDFLTIVHHCLQEVQVNPQDIAGISFSGLVPNLCPLGADGRPVRPAILYRDNRAVKESQEINRLFNLSLGTAEVTPKLLWFKRHEPEHYRQTRVVLNAHSYLVYKLTGKFSTDCDTANIFGGIFDHRRCQWRTDLVAAMGLDPAMLPPVYRPTDIVGRVTPEAARITGLSPGIPVVAGNGDSFMSLLGAGVIHPGEAMIYFGTAGTMLICLTNLDQIASGPAISSGQVKFLANILTGGELTRWFREQVMLTSTPPDYADLEKMAQKISPGSEGLIILPHFMGERTPVVNPQARGIILGLTTAHTGAHLYRALMEAFGYALRDSYEQTKIPLKRVVATGGGARSQLWRQIVTDILGLPLEYTAKGDAALGNAYFAGYALGYFPNFEGIKNEWLQVEEVTTVNPTAHQFYEYYFGLYQILNKKLAPVYPQLAQLPGII</sequence>
<evidence type="ECO:0000259" key="5">
    <source>
        <dbReference type="Pfam" id="PF00370"/>
    </source>
</evidence>
<dbReference type="InterPro" id="IPR000577">
    <property type="entry name" value="Carb_kinase_FGGY"/>
</dbReference>
<evidence type="ECO:0000256" key="3">
    <source>
        <dbReference type="ARBA" id="ARBA00022777"/>
    </source>
</evidence>
<dbReference type="EC" id="2.7.1.17" evidence="7"/>
<dbReference type="CDD" id="cd07804">
    <property type="entry name" value="ASKHA_NBD_FGGY_RrXK-like"/>
    <property type="match status" value="1"/>
</dbReference>
<dbReference type="InterPro" id="IPR018484">
    <property type="entry name" value="FGGY_N"/>
</dbReference>
<evidence type="ECO:0000256" key="1">
    <source>
        <dbReference type="ARBA" id="ARBA00009156"/>
    </source>
</evidence>
<dbReference type="Proteomes" id="UP000425916">
    <property type="component" value="Chromosome"/>
</dbReference>
<dbReference type="InterPro" id="IPR050406">
    <property type="entry name" value="FGGY_Carb_Kinase"/>
</dbReference>
<dbReference type="Pfam" id="PF00370">
    <property type="entry name" value="FGGY_N"/>
    <property type="match status" value="1"/>
</dbReference>
<keyword evidence="2 4" id="KW-0808">Transferase</keyword>
<organism evidence="7 8">
    <name type="scientific">Neomoorella glycerini</name>
    <dbReference type="NCBI Taxonomy" id="55779"/>
    <lineage>
        <taxon>Bacteria</taxon>
        <taxon>Bacillati</taxon>
        <taxon>Bacillota</taxon>
        <taxon>Clostridia</taxon>
        <taxon>Neomoorellales</taxon>
        <taxon>Neomoorellaceae</taxon>
        <taxon>Neomoorella</taxon>
    </lineage>
</organism>
<dbReference type="GO" id="GO:0004856">
    <property type="term" value="F:D-xylulokinase activity"/>
    <property type="evidence" value="ECO:0007669"/>
    <property type="project" value="UniProtKB-EC"/>
</dbReference>
<dbReference type="InterPro" id="IPR018485">
    <property type="entry name" value="FGGY_C"/>
</dbReference>
<keyword evidence="3 4" id="KW-0418">Kinase</keyword>
<protein>
    <submittedName>
        <fullName evidence="7">Xylulose kinase</fullName>
        <ecNumber evidence="7">2.7.1.17</ecNumber>
    </submittedName>
</protein>
<feature type="domain" description="Carbohydrate kinase FGGY N-terminal" evidence="5">
    <location>
        <begin position="5"/>
        <end position="242"/>
    </location>
</feature>
<dbReference type="PIRSF" id="PIRSF000538">
    <property type="entry name" value="GlpK"/>
    <property type="match status" value="1"/>
</dbReference>
<accession>A0A6I5ZND0</accession>
<dbReference type="Pfam" id="PF02782">
    <property type="entry name" value="FGGY_C"/>
    <property type="match status" value="1"/>
</dbReference>
<dbReference type="PROSITE" id="PS00445">
    <property type="entry name" value="FGGY_KINASES_2"/>
    <property type="match status" value="1"/>
</dbReference>
<dbReference type="PANTHER" id="PTHR43095">
    <property type="entry name" value="SUGAR KINASE"/>
    <property type="match status" value="1"/>
</dbReference>
<dbReference type="EMBL" id="CP046244">
    <property type="protein sequence ID" value="QGP91107.1"/>
    <property type="molecule type" value="Genomic_DNA"/>
</dbReference>
<dbReference type="SUPFAM" id="SSF53067">
    <property type="entry name" value="Actin-like ATPase domain"/>
    <property type="match status" value="2"/>
</dbReference>
<dbReference type="OrthoDB" id="9805576at2"/>
<dbReference type="AlphaFoldDB" id="A0A6I5ZND0"/>
<gene>
    <name evidence="7" type="primary">xylB_1</name>
    <name evidence="7" type="ORF">MGLY_04310</name>
</gene>
<keyword evidence="8" id="KW-1185">Reference proteome</keyword>
<dbReference type="RefSeq" id="WP_156271533.1">
    <property type="nucleotide sequence ID" value="NZ_CP046244.1"/>
</dbReference>
<comment type="similarity">
    <text evidence="1 4">Belongs to the FGGY kinase family.</text>
</comment>
<evidence type="ECO:0000313" key="7">
    <source>
        <dbReference type="EMBL" id="QGP91107.1"/>
    </source>
</evidence>
<evidence type="ECO:0000256" key="2">
    <source>
        <dbReference type="ARBA" id="ARBA00022679"/>
    </source>
</evidence>
<evidence type="ECO:0000259" key="6">
    <source>
        <dbReference type="Pfam" id="PF02782"/>
    </source>
</evidence>
<proteinExistence type="inferred from homology"/>
<evidence type="ECO:0000256" key="4">
    <source>
        <dbReference type="RuleBase" id="RU003733"/>
    </source>
</evidence>
<dbReference type="InterPro" id="IPR018483">
    <property type="entry name" value="Carb_kinase_FGGY_CS"/>
</dbReference>
<dbReference type="Gene3D" id="3.30.420.40">
    <property type="match status" value="2"/>
</dbReference>
<name>A0A6I5ZND0_9FIRM</name>
<evidence type="ECO:0000313" key="8">
    <source>
        <dbReference type="Proteomes" id="UP000425916"/>
    </source>
</evidence>
<dbReference type="PANTHER" id="PTHR43095:SF5">
    <property type="entry name" value="XYLULOSE KINASE"/>
    <property type="match status" value="1"/>
</dbReference>